<keyword evidence="3" id="KW-0812">Transmembrane</keyword>
<keyword evidence="3" id="KW-1133">Transmembrane helix</keyword>
<evidence type="ECO:0000256" key="4">
    <source>
        <dbReference type="SAM" id="SignalP"/>
    </source>
</evidence>
<evidence type="ECO:0000256" key="3">
    <source>
        <dbReference type="SAM" id="Phobius"/>
    </source>
</evidence>
<comment type="caution">
    <text evidence="5">The sequence shown here is derived from an EMBL/GenBank/DDBJ whole genome shotgun (WGS) entry which is preliminary data.</text>
</comment>
<dbReference type="PROSITE" id="PS51257">
    <property type="entry name" value="PROKAR_LIPOPROTEIN"/>
    <property type="match status" value="1"/>
</dbReference>
<dbReference type="InterPro" id="IPR050645">
    <property type="entry name" value="Histidine_acid_phosphatase"/>
</dbReference>
<keyword evidence="6" id="KW-1185">Reference proteome</keyword>
<dbReference type="CDD" id="cd07061">
    <property type="entry name" value="HP_HAP_like"/>
    <property type="match status" value="1"/>
</dbReference>
<comment type="similarity">
    <text evidence="1">Belongs to the histidine acid phosphatase family.</text>
</comment>
<dbReference type="InterPro" id="IPR029033">
    <property type="entry name" value="His_PPase_superfam"/>
</dbReference>
<reference evidence="5 6" key="1">
    <citation type="submission" date="2021-02" db="EMBL/GenBank/DDBJ databases">
        <title>Porcisia hertigi Genome sequencing and assembly.</title>
        <authorList>
            <person name="Almutairi H."/>
            <person name="Gatherer D."/>
        </authorList>
    </citation>
    <scope>NUCLEOTIDE SEQUENCE [LARGE SCALE GENOMIC DNA]</scope>
    <source>
        <strain evidence="5 6">C119</strain>
    </source>
</reference>
<dbReference type="KEGG" id="phet:94286385"/>
<dbReference type="PROSITE" id="PS00616">
    <property type="entry name" value="HIS_ACID_PHOSPHAT_1"/>
    <property type="match status" value="1"/>
</dbReference>
<keyword evidence="3" id="KW-0472">Membrane</keyword>
<dbReference type="Pfam" id="PF00328">
    <property type="entry name" value="His_Phos_2"/>
    <property type="match status" value="1"/>
</dbReference>
<name>A0A836GXZ5_9TRYP</name>
<protein>
    <recommendedName>
        <fullName evidence="7">Membrane-bound acid phosphatase</fullName>
    </recommendedName>
</protein>
<organism evidence="5 6">
    <name type="scientific">Porcisia hertigi</name>
    <dbReference type="NCBI Taxonomy" id="2761500"/>
    <lineage>
        <taxon>Eukaryota</taxon>
        <taxon>Discoba</taxon>
        <taxon>Euglenozoa</taxon>
        <taxon>Kinetoplastea</taxon>
        <taxon>Metakinetoplastina</taxon>
        <taxon>Trypanosomatida</taxon>
        <taxon>Trypanosomatidae</taxon>
        <taxon>Leishmaniinae</taxon>
        <taxon>Porcisia</taxon>
    </lineage>
</organism>
<dbReference type="Gene3D" id="3.40.50.1240">
    <property type="entry name" value="Phosphoglycerate mutase-like"/>
    <property type="match status" value="1"/>
</dbReference>
<evidence type="ECO:0000313" key="5">
    <source>
        <dbReference type="EMBL" id="KAG5490137.1"/>
    </source>
</evidence>
<dbReference type="EMBL" id="JAFJZO010000036">
    <property type="protein sequence ID" value="KAG5490137.1"/>
    <property type="molecule type" value="Genomic_DNA"/>
</dbReference>
<keyword evidence="4" id="KW-0732">Signal</keyword>
<accession>A0A836GXZ5</accession>
<dbReference type="InterPro" id="IPR000560">
    <property type="entry name" value="His_Pase_clade-2"/>
</dbReference>
<evidence type="ECO:0000256" key="2">
    <source>
        <dbReference type="ARBA" id="ARBA00022801"/>
    </source>
</evidence>
<feature type="signal peptide" evidence="4">
    <location>
        <begin position="1"/>
        <end position="26"/>
    </location>
</feature>
<dbReference type="RefSeq" id="XP_067752465.1">
    <property type="nucleotide sequence ID" value="XM_067896308.1"/>
</dbReference>
<dbReference type="SUPFAM" id="SSF53254">
    <property type="entry name" value="Phosphoglycerate mutase-like"/>
    <property type="match status" value="1"/>
</dbReference>
<proteinExistence type="inferred from homology"/>
<dbReference type="GO" id="GO:0016791">
    <property type="term" value="F:phosphatase activity"/>
    <property type="evidence" value="ECO:0007669"/>
    <property type="project" value="TreeGrafter"/>
</dbReference>
<dbReference type="Proteomes" id="UP000674318">
    <property type="component" value="Unassembled WGS sequence"/>
</dbReference>
<sequence length="515" mass="56994">MLRRSAFLYWCAVAMAMTACAAVVSATPVFKVELVQVVHRHGARTPIVSFNETLICGTEFPCGHLNHEGQTMLVNLGKYLRHRYMEDPAVVREPYFPYDFYNVSISHTRSTDVPRTLQSASALLRGLFPNMSAFFPVIHTVAMEQDVLLHSSMVPMLRARYGYAEQELRSRCDPVLDRKISFDQLQAVASEVHLQGFCANYTLRSRCAERLCDVGQSYESTGQLTSFPLLGQHLDDLCAVTATISHFLFAYNASNSVHRSQGAPYYHLSSLLVSNMRAHQRRTTAPSYKLYQYSAHDSTIAPLASSLGDNSMEAMLPPFGTAFIMELLSRTDSQTALSSSFHVRLVRGHSGKSSASNFTFALGDFKMRCQDAAGKTYIAEDNICPFADFERFINSTAPTSPMGTCYIDPGLLDRMNCPADAVSDNRSLSEDCLFYRKYCSKYACGTGHLLDAIDYGCHRIPSTTSQPASPPMSSGGIAALSIALFMAGGLASVGRMRVWKRYRSTQRAKDVTLLA</sequence>
<dbReference type="InterPro" id="IPR033379">
    <property type="entry name" value="Acid_Pase_AS"/>
</dbReference>
<dbReference type="PANTHER" id="PTHR11567">
    <property type="entry name" value="ACID PHOSPHATASE-RELATED"/>
    <property type="match status" value="1"/>
</dbReference>
<dbReference type="GeneID" id="94286385"/>
<feature type="transmembrane region" description="Helical" evidence="3">
    <location>
        <begin position="472"/>
        <end position="493"/>
    </location>
</feature>
<evidence type="ECO:0000313" key="6">
    <source>
        <dbReference type="Proteomes" id="UP000674318"/>
    </source>
</evidence>
<evidence type="ECO:0000256" key="1">
    <source>
        <dbReference type="ARBA" id="ARBA00005375"/>
    </source>
</evidence>
<feature type="chain" id="PRO_5033035608" description="Membrane-bound acid phosphatase" evidence="4">
    <location>
        <begin position="27"/>
        <end position="515"/>
    </location>
</feature>
<dbReference type="OrthoDB" id="258392at2759"/>
<dbReference type="AlphaFoldDB" id="A0A836GXZ5"/>
<evidence type="ECO:0008006" key="7">
    <source>
        <dbReference type="Google" id="ProtNLM"/>
    </source>
</evidence>
<keyword evidence="2" id="KW-0378">Hydrolase</keyword>
<dbReference type="PANTHER" id="PTHR11567:SF110">
    <property type="entry name" value="2-PHOSPHOXYLOSE PHOSPHATASE 1"/>
    <property type="match status" value="1"/>
</dbReference>
<gene>
    <name evidence="5" type="ORF">JKF63_00256</name>
</gene>